<dbReference type="AlphaFoldDB" id="A0AA38GUF8"/>
<keyword evidence="2" id="KW-1185">Reference proteome</keyword>
<accession>A0AA38GUF8</accession>
<comment type="caution">
    <text evidence="1">The sequence shown here is derived from an EMBL/GenBank/DDBJ whole genome shotgun (WGS) entry which is preliminary data.</text>
</comment>
<reference evidence="1 2" key="1">
    <citation type="journal article" date="2021" name="Nat. Plants">
        <title>The Taxus genome provides insights into paclitaxel biosynthesis.</title>
        <authorList>
            <person name="Xiong X."/>
            <person name="Gou J."/>
            <person name="Liao Q."/>
            <person name="Li Y."/>
            <person name="Zhou Q."/>
            <person name="Bi G."/>
            <person name="Li C."/>
            <person name="Du R."/>
            <person name="Wang X."/>
            <person name="Sun T."/>
            <person name="Guo L."/>
            <person name="Liang H."/>
            <person name="Lu P."/>
            <person name="Wu Y."/>
            <person name="Zhang Z."/>
            <person name="Ro D.K."/>
            <person name="Shang Y."/>
            <person name="Huang S."/>
            <person name="Yan J."/>
        </authorList>
    </citation>
    <scope>NUCLEOTIDE SEQUENCE [LARGE SCALE GENOMIC DNA]</scope>
    <source>
        <strain evidence="1">Ta-2019</strain>
    </source>
</reference>
<feature type="non-terminal residue" evidence="1">
    <location>
        <position position="187"/>
    </location>
</feature>
<gene>
    <name evidence="1" type="ORF">KI387_000273</name>
</gene>
<evidence type="ECO:0000313" key="1">
    <source>
        <dbReference type="EMBL" id="KAH9328165.1"/>
    </source>
</evidence>
<dbReference type="EMBL" id="JAHRHJ020000001">
    <property type="protein sequence ID" value="KAH9328165.1"/>
    <property type="molecule type" value="Genomic_DNA"/>
</dbReference>
<proteinExistence type="predicted"/>
<organism evidence="1 2">
    <name type="scientific">Taxus chinensis</name>
    <name type="common">Chinese yew</name>
    <name type="synonym">Taxus wallichiana var. chinensis</name>
    <dbReference type="NCBI Taxonomy" id="29808"/>
    <lineage>
        <taxon>Eukaryota</taxon>
        <taxon>Viridiplantae</taxon>
        <taxon>Streptophyta</taxon>
        <taxon>Embryophyta</taxon>
        <taxon>Tracheophyta</taxon>
        <taxon>Spermatophyta</taxon>
        <taxon>Pinopsida</taxon>
        <taxon>Pinidae</taxon>
        <taxon>Conifers II</taxon>
        <taxon>Cupressales</taxon>
        <taxon>Taxaceae</taxon>
        <taxon>Taxus</taxon>
    </lineage>
</organism>
<evidence type="ECO:0000313" key="2">
    <source>
        <dbReference type="Proteomes" id="UP000824469"/>
    </source>
</evidence>
<protein>
    <submittedName>
        <fullName evidence="1">Uncharacterized protein</fullName>
    </submittedName>
</protein>
<name>A0AA38GUF8_TAXCH</name>
<dbReference type="Proteomes" id="UP000824469">
    <property type="component" value="Unassembled WGS sequence"/>
</dbReference>
<sequence>RLQTAKLKKDNLIGVVRFLKQKYRMLKKTSPDSKASENGLMNQYTRTSRPMDQFESVAGEAISKETAAITKFGSAMTPTYEETAAITNFQNAIVPTYEEATANAKFQYAMTPTFAEATATAKFQYTMAPTHEHTTATTNSMFQLQHPIIEESALAMQLQSPTHEKTSAFQESMPMPIYRSVSTIIPR</sequence>
<feature type="non-terminal residue" evidence="1">
    <location>
        <position position="1"/>
    </location>
</feature>